<dbReference type="Proteomes" id="UP000008493">
    <property type="component" value="Unassembled WGS sequence"/>
</dbReference>
<evidence type="ECO:0000313" key="2">
    <source>
        <dbReference type="Proteomes" id="UP000008493"/>
    </source>
</evidence>
<evidence type="ECO:0000313" key="1">
    <source>
        <dbReference type="EMBL" id="EKM73859.1"/>
    </source>
</evidence>
<dbReference type="GeneID" id="18828110"/>
<name>K5VHM9_AGABU</name>
<accession>K5VHM9</accession>
<dbReference type="HOGENOM" id="CLU_2333134_0_0_1"/>
<proteinExistence type="predicted"/>
<dbReference type="EMBL" id="JH971935">
    <property type="protein sequence ID" value="EKM73859.1"/>
    <property type="molecule type" value="Genomic_DNA"/>
</dbReference>
<reference evidence="2" key="1">
    <citation type="journal article" date="2012" name="Proc. Natl. Acad. Sci. U.S.A.">
        <title>Genome sequence of the button mushroom Agaricus bisporus reveals mechanisms governing adaptation to a humic-rich ecological niche.</title>
        <authorList>
            <person name="Morin E."/>
            <person name="Kohler A."/>
            <person name="Baker A.R."/>
            <person name="Foulongne-Oriol M."/>
            <person name="Lombard V."/>
            <person name="Nagy L.G."/>
            <person name="Ohm R.A."/>
            <person name="Patyshakuliyeva A."/>
            <person name="Brun A."/>
            <person name="Aerts A.L."/>
            <person name="Bailey A.M."/>
            <person name="Billette C."/>
            <person name="Coutinho P.M."/>
            <person name="Deakin G."/>
            <person name="Doddapaneni H."/>
            <person name="Floudas D."/>
            <person name="Grimwood J."/>
            <person name="Hilden K."/>
            <person name="Kuees U."/>
            <person name="LaButti K.M."/>
            <person name="Lapidus A."/>
            <person name="Lindquist E.A."/>
            <person name="Lucas S.M."/>
            <person name="Murat C."/>
            <person name="Riley R.W."/>
            <person name="Salamov A.A."/>
            <person name="Schmutz J."/>
            <person name="Subramanian V."/>
            <person name="Woesten H.A.B."/>
            <person name="Xu J."/>
            <person name="Eastwood D.C."/>
            <person name="Foster G.D."/>
            <person name="Sonnenberg A.S."/>
            <person name="Cullen D."/>
            <person name="de Vries R.P."/>
            <person name="Lundell T."/>
            <person name="Hibbett D.S."/>
            <person name="Henrissat B."/>
            <person name="Burton K.S."/>
            <person name="Kerrigan R.W."/>
            <person name="Challen M.P."/>
            <person name="Grigoriev I.V."/>
            <person name="Martin F."/>
        </authorList>
    </citation>
    <scope>NUCLEOTIDE SEQUENCE [LARGE SCALE GENOMIC DNA]</scope>
    <source>
        <strain evidence="2">JB137-S8 / ATCC MYA-4627 / FGSC 10392</strain>
    </source>
</reference>
<dbReference type="KEGG" id="abp:AGABI1DRAFT133962"/>
<organism evidence="1 2">
    <name type="scientific">Agaricus bisporus var. burnettii (strain JB137-S8 / ATCC MYA-4627 / FGSC 10392)</name>
    <name type="common">White button mushroom</name>
    <dbReference type="NCBI Taxonomy" id="597362"/>
    <lineage>
        <taxon>Eukaryota</taxon>
        <taxon>Fungi</taxon>
        <taxon>Dikarya</taxon>
        <taxon>Basidiomycota</taxon>
        <taxon>Agaricomycotina</taxon>
        <taxon>Agaricomycetes</taxon>
        <taxon>Agaricomycetidae</taxon>
        <taxon>Agaricales</taxon>
        <taxon>Agaricineae</taxon>
        <taxon>Agaricaceae</taxon>
        <taxon>Agaricus</taxon>
    </lineage>
</organism>
<gene>
    <name evidence="1" type="ORF">AGABI1DRAFT_133962</name>
</gene>
<dbReference type="AlphaFoldDB" id="K5VHM9"/>
<dbReference type="InParanoid" id="K5VHM9"/>
<keyword evidence="2" id="KW-1185">Reference proteome</keyword>
<protein>
    <submittedName>
        <fullName evidence="1">Uncharacterized protein</fullName>
    </submittedName>
</protein>
<dbReference type="RefSeq" id="XP_007335502.1">
    <property type="nucleotide sequence ID" value="XM_007335440.1"/>
</dbReference>
<sequence length="98" mass="11422">MSNLTPKVEIYIMDTSKTEEATLGFQEEHAMEEREDFDWLNNVDLPPKVPKSWDLATLRRPARIYDANKNKRSRANTQSIVHCIATSPSKKYQFNHQV</sequence>